<proteinExistence type="predicted"/>
<feature type="transmembrane region" description="Helical" evidence="1">
    <location>
        <begin position="204"/>
        <end position="225"/>
    </location>
</feature>
<feature type="transmembrane region" description="Helical" evidence="1">
    <location>
        <begin position="75"/>
        <end position="94"/>
    </location>
</feature>
<keyword evidence="1" id="KW-0472">Membrane</keyword>
<organism evidence="2 3">
    <name type="scientific">Longicatena caecimuris</name>
    <dbReference type="NCBI Taxonomy" id="1796635"/>
    <lineage>
        <taxon>Bacteria</taxon>
        <taxon>Bacillati</taxon>
        <taxon>Bacillota</taxon>
        <taxon>Erysipelotrichia</taxon>
        <taxon>Erysipelotrichales</taxon>
        <taxon>Erysipelotrichaceae</taxon>
        <taxon>Longicatena</taxon>
    </lineage>
</organism>
<dbReference type="GeneID" id="73796028"/>
<feature type="transmembrane region" description="Helical" evidence="1">
    <location>
        <begin position="52"/>
        <end position="69"/>
    </location>
</feature>
<evidence type="ECO:0000313" key="2">
    <source>
        <dbReference type="EMBL" id="TCU60384.1"/>
    </source>
</evidence>
<comment type="caution">
    <text evidence="2">The sequence shown here is derived from an EMBL/GenBank/DDBJ whole genome shotgun (WGS) entry which is preliminary data.</text>
</comment>
<evidence type="ECO:0000256" key="1">
    <source>
        <dbReference type="SAM" id="Phobius"/>
    </source>
</evidence>
<reference evidence="2 3" key="1">
    <citation type="submission" date="2019-03" db="EMBL/GenBank/DDBJ databases">
        <title>Genomic Encyclopedia of Type Strains, Phase IV (KMG-IV): sequencing the most valuable type-strain genomes for metagenomic binning, comparative biology and taxonomic classification.</title>
        <authorList>
            <person name="Goeker M."/>
        </authorList>
    </citation>
    <scope>NUCLEOTIDE SEQUENCE [LARGE SCALE GENOMIC DNA]</scope>
    <source>
        <strain evidence="2 3">DSM 29481</strain>
    </source>
</reference>
<dbReference type="AlphaFoldDB" id="A0A4R3TGP8"/>
<dbReference type="RefSeq" id="WP_008687689.1">
    <property type="nucleotide sequence ID" value="NZ_AP024510.1"/>
</dbReference>
<keyword evidence="1" id="KW-1133">Transmembrane helix</keyword>
<feature type="transmembrane region" description="Helical" evidence="1">
    <location>
        <begin position="174"/>
        <end position="192"/>
    </location>
</feature>
<keyword evidence="1" id="KW-0812">Transmembrane</keyword>
<dbReference type="EMBL" id="SMBP01000007">
    <property type="protein sequence ID" value="TCU60384.1"/>
    <property type="molecule type" value="Genomic_DNA"/>
</dbReference>
<dbReference type="Proteomes" id="UP000295773">
    <property type="component" value="Unassembled WGS sequence"/>
</dbReference>
<feature type="transmembrane region" description="Helical" evidence="1">
    <location>
        <begin position="115"/>
        <end position="137"/>
    </location>
</feature>
<evidence type="ECO:0000313" key="3">
    <source>
        <dbReference type="Proteomes" id="UP000295773"/>
    </source>
</evidence>
<name>A0A4R3TGP8_9FIRM</name>
<protein>
    <recommendedName>
        <fullName evidence="4">ABC-2 family transporter</fullName>
    </recommendedName>
</protein>
<accession>A0A4R3TGP8</accession>
<feature type="transmembrane region" description="Helical" evidence="1">
    <location>
        <begin position="149"/>
        <end position="167"/>
    </location>
</feature>
<sequence length="239" mass="28594">MRIHWKELRQYDEKAMEKTIAQCQTLMKHKENWFVSKKTAYRQFAKLEIKRISVVYGFFLLCLLYFLLFSEQMKIGIVLLYYLLLGSYFLYQLYEFKNNDMEELMQALPIHEGKRFILHMCTFLIIHLISFLSFSIVGYLRMDISMLEIMQLALIPLFLAHGCMLFFLNRIKRLYTAFISYIILFLFFSNFFHPILINSSALQLGWIQTLIVSLFSTVLFLIAAYRYGLKLQRRIHYGA</sequence>
<evidence type="ECO:0008006" key="4">
    <source>
        <dbReference type="Google" id="ProtNLM"/>
    </source>
</evidence>
<gene>
    <name evidence="2" type="ORF">EDD61_10780</name>
</gene>
<keyword evidence="3" id="KW-1185">Reference proteome</keyword>